<dbReference type="GO" id="GO:0003700">
    <property type="term" value="F:DNA-binding transcription factor activity"/>
    <property type="evidence" value="ECO:0007669"/>
    <property type="project" value="TreeGrafter"/>
</dbReference>
<evidence type="ECO:0000256" key="1">
    <source>
        <dbReference type="ARBA" id="ARBA00007628"/>
    </source>
</evidence>
<dbReference type="PANTHER" id="PTHR10328">
    <property type="entry name" value="PROTEIN MAX MYC-ASSOCIATED FACTOR X"/>
    <property type="match status" value="1"/>
</dbReference>
<dbReference type="Proteomes" id="UP000035681">
    <property type="component" value="Unplaced"/>
</dbReference>
<name>A0A0K0EQQ1_STRER</name>
<dbReference type="Gene3D" id="4.10.280.10">
    <property type="entry name" value="Helix-loop-helix DNA-binding domain"/>
    <property type="match status" value="1"/>
</dbReference>
<dbReference type="WBParaSite" id="TCONS_00002422.p1">
    <property type="protein sequence ID" value="TCONS_00002422.p1"/>
    <property type="gene ID" value="XLOC_002271"/>
</dbReference>
<evidence type="ECO:0000256" key="2">
    <source>
        <dbReference type="ARBA" id="ARBA00023125"/>
    </source>
</evidence>
<dbReference type="GO" id="GO:0090575">
    <property type="term" value="C:RNA polymerase II transcription regulator complex"/>
    <property type="evidence" value="ECO:0007669"/>
    <property type="project" value="TreeGrafter"/>
</dbReference>
<dbReference type="GO" id="GO:0045944">
    <property type="term" value="P:positive regulation of transcription by RNA polymerase II"/>
    <property type="evidence" value="ECO:0007669"/>
    <property type="project" value="TreeGrafter"/>
</dbReference>
<dbReference type="InterPro" id="IPR036638">
    <property type="entry name" value="HLH_DNA-bd_sf"/>
</dbReference>
<proteinExistence type="inferred from homology"/>
<feature type="region of interest" description="Disordered" evidence="4">
    <location>
        <begin position="1"/>
        <end position="57"/>
    </location>
</feature>
<dbReference type="GO" id="GO:0003677">
    <property type="term" value="F:DNA binding"/>
    <property type="evidence" value="ECO:0007669"/>
    <property type="project" value="UniProtKB-KW"/>
</dbReference>
<dbReference type="STRING" id="6248.A0A0K0EQQ1"/>
<evidence type="ECO:0000313" key="8">
    <source>
        <dbReference type="WBParaSite" id="TCONS_00002422.p1"/>
    </source>
</evidence>
<reference evidence="7" key="1">
    <citation type="submission" date="2015-08" db="UniProtKB">
        <authorList>
            <consortium name="WormBaseParasite"/>
        </authorList>
    </citation>
    <scope>IDENTIFICATION</scope>
</reference>
<evidence type="ECO:0000259" key="5">
    <source>
        <dbReference type="PROSITE" id="PS50888"/>
    </source>
</evidence>
<protein>
    <submittedName>
        <fullName evidence="7 8">BHLH domain-containing protein</fullName>
    </submittedName>
</protein>
<dbReference type="GO" id="GO:0046983">
    <property type="term" value="F:protein dimerization activity"/>
    <property type="evidence" value="ECO:0007669"/>
    <property type="project" value="InterPro"/>
</dbReference>
<feature type="domain" description="BHLH" evidence="5">
    <location>
        <begin position="44"/>
        <end position="95"/>
    </location>
</feature>
<organism evidence="7">
    <name type="scientific">Strongyloides stercoralis</name>
    <name type="common">Threadworm</name>
    <dbReference type="NCBI Taxonomy" id="6248"/>
    <lineage>
        <taxon>Eukaryota</taxon>
        <taxon>Metazoa</taxon>
        <taxon>Ecdysozoa</taxon>
        <taxon>Nematoda</taxon>
        <taxon>Chromadorea</taxon>
        <taxon>Rhabditida</taxon>
        <taxon>Tylenchina</taxon>
        <taxon>Panagrolaimomorpha</taxon>
        <taxon>Strongyloidoidea</taxon>
        <taxon>Strongyloididae</taxon>
        <taxon>Strongyloides</taxon>
    </lineage>
</organism>
<comment type="similarity">
    <text evidence="1">Belongs to the MAX family.</text>
</comment>
<evidence type="ECO:0000256" key="4">
    <source>
        <dbReference type="SAM" id="MobiDB-lite"/>
    </source>
</evidence>
<sequence>MTDCSNSYTTNKNDFSDDDEHYSDIQSPTSHCDDLDSEDEKTKHAREQHRALERRRRDNIKEMYAVLKNNISVSDSDAPPRTTILIKTFETIKETSQAIQKYDDDCRILQEENEQLEEELAALEKEYMEINNDSDEDTNQSDSNKTN</sequence>
<dbReference type="PROSITE" id="PS50888">
    <property type="entry name" value="BHLH"/>
    <property type="match status" value="1"/>
</dbReference>
<dbReference type="WBParaSite" id="SSTP_0001178200.1">
    <property type="protein sequence ID" value="SSTP_0001178200.1"/>
    <property type="gene ID" value="SSTP_0001178200"/>
</dbReference>
<evidence type="ECO:0000313" key="7">
    <source>
        <dbReference type="WBParaSite" id="SSTP_0001178200.1"/>
    </source>
</evidence>
<accession>A0A0K0EQQ1</accession>
<keyword evidence="3" id="KW-0539">Nucleus</keyword>
<dbReference type="InterPro" id="IPR011598">
    <property type="entry name" value="bHLH_dom"/>
</dbReference>
<dbReference type="Pfam" id="PF00010">
    <property type="entry name" value="HLH"/>
    <property type="match status" value="1"/>
</dbReference>
<dbReference type="CDD" id="cd00083">
    <property type="entry name" value="bHLH_SF"/>
    <property type="match status" value="1"/>
</dbReference>
<feature type="compositionally biased region" description="Polar residues" evidence="4">
    <location>
        <begin position="1"/>
        <end position="13"/>
    </location>
</feature>
<dbReference type="SUPFAM" id="SSF47459">
    <property type="entry name" value="HLH, helix-loop-helix DNA-binding domain"/>
    <property type="match status" value="1"/>
</dbReference>
<evidence type="ECO:0000313" key="6">
    <source>
        <dbReference type="Proteomes" id="UP000035681"/>
    </source>
</evidence>
<keyword evidence="6" id="KW-1185">Reference proteome</keyword>
<feature type="region of interest" description="Disordered" evidence="4">
    <location>
        <begin position="127"/>
        <end position="147"/>
    </location>
</feature>
<feature type="compositionally biased region" description="Basic and acidic residues" evidence="4">
    <location>
        <begin position="48"/>
        <end position="57"/>
    </location>
</feature>
<dbReference type="PANTHER" id="PTHR10328:SF10">
    <property type="entry name" value="MAX-LIKE PROTEIN 1"/>
    <property type="match status" value="1"/>
</dbReference>
<keyword evidence="2" id="KW-0238">DNA-binding</keyword>
<dbReference type="AlphaFoldDB" id="A0A0K0EQQ1"/>
<evidence type="ECO:0000256" key="3">
    <source>
        <dbReference type="ARBA" id="ARBA00023242"/>
    </source>
</evidence>